<evidence type="ECO:0000313" key="2">
    <source>
        <dbReference type="EMBL" id="GLK87129.1"/>
    </source>
</evidence>
<gene>
    <name evidence="2" type="ORF">GCM10017655_01910</name>
</gene>
<dbReference type="RefSeq" id="WP_271193347.1">
    <property type="nucleotide sequence ID" value="NZ_BSFN01000001.1"/>
</dbReference>
<dbReference type="AlphaFoldDB" id="A0A9W6ND31"/>
<evidence type="ECO:0000313" key="3">
    <source>
        <dbReference type="Proteomes" id="UP001143328"/>
    </source>
</evidence>
<reference evidence="2" key="1">
    <citation type="journal article" date="2014" name="Int. J. Syst. Evol. Microbiol.">
        <title>Complete genome sequence of Corynebacterium casei LMG S-19264T (=DSM 44701T), isolated from a smear-ripened cheese.</title>
        <authorList>
            <consortium name="US DOE Joint Genome Institute (JGI-PGF)"/>
            <person name="Walter F."/>
            <person name="Albersmeier A."/>
            <person name="Kalinowski J."/>
            <person name="Ruckert C."/>
        </authorList>
    </citation>
    <scope>NUCLEOTIDE SEQUENCE</scope>
    <source>
        <strain evidence="2">VKM B-2935</strain>
    </source>
</reference>
<keyword evidence="1" id="KW-0732">Signal</keyword>
<evidence type="ECO:0000256" key="1">
    <source>
        <dbReference type="SAM" id="SignalP"/>
    </source>
</evidence>
<evidence type="ECO:0008006" key="4">
    <source>
        <dbReference type="Google" id="ProtNLM"/>
    </source>
</evidence>
<reference evidence="2" key="2">
    <citation type="submission" date="2023-01" db="EMBL/GenBank/DDBJ databases">
        <authorList>
            <person name="Sun Q."/>
            <person name="Evtushenko L."/>
        </authorList>
    </citation>
    <scope>NUCLEOTIDE SEQUENCE</scope>
    <source>
        <strain evidence="2">VKM B-2935</strain>
    </source>
</reference>
<proteinExistence type="predicted"/>
<name>A0A9W6ND31_9PSED</name>
<organism evidence="2 3">
    <name type="scientific">Pseudomonas turukhanskensis</name>
    <dbReference type="NCBI Taxonomy" id="1806536"/>
    <lineage>
        <taxon>Bacteria</taxon>
        <taxon>Pseudomonadati</taxon>
        <taxon>Pseudomonadota</taxon>
        <taxon>Gammaproteobacteria</taxon>
        <taxon>Pseudomonadales</taxon>
        <taxon>Pseudomonadaceae</taxon>
        <taxon>Pseudomonas</taxon>
    </lineage>
</organism>
<comment type="caution">
    <text evidence="2">The sequence shown here is derived from an EMBL/GenBank/DDBJ whole genome shotgun (WGS) entry which is preliminary data.</text>
</comment>
<accession>A0A9W6ND31</accession>
<dbReference type="Proteomes" id="UP001143328">
    <property type="component" value="Unassembled WGS sequence"/>
</dbReference>
<keyword evidence="3" id="KW-1185">Reference proteome</keyword>
<dbReference type="EMBL" id="BSFN01000001">
    <property type="protein sequence ID" value="GLK87129.1"/>
    <property type="molecule type" value="Genomic_DNA"/>
</dbReference>
<feature type="chain" id="PRO_5040731375" description="DUF4124 domain-containing protein" evidence="1">
    <location>
        <begin position="24"/>
        <end position="204"/>
    </location>
</feature>
<protein>
    <recommendedName>
        <fullName evidence="4">DUF4124 domain-containing protein</fullName>
    </recommendedName>
</protein>
<feature type="signal peptide" evidence="1">
    <location>
        <begin position="1"/>
        <end position="23"/>
    </location>
</feature>
<sequence>MLKLDVIRFMLVLGMTMPVMGLAADKNGAGGALLYRYEDAKGVTVLDRQGVPPELIYKGYEVLNEQGRVVQIVAPAPSLQDRQRLLDEKARASSDAQLLRLYSTLDDVERAKGRKLAELDGVISVARGNLASLKTQQANLQSQAADQERAGKQVPDHLVAQIENIKAEQVGLEGDIRRYLDGRKQAEASFNADRDRLKILLGTQ</sequence>